<dbReference type="EMBL" id="FOAK01000005">
    <property type="protein sequence ID" value="SEK76371.1"/>
    <property type="molecule type" value="Genomic_DNA"/>
</dbReference>
<evidence type="ECO:0000313" key="2">
    <source>
        <dbReference type="EMBL" id="SEK76371.1"/>
    </source>
</evidence>
<protein>
    <recommendedName>
        <fullName evidence="4">DUF4044 domain-containing protein</fullName>
    </recommendedName>
</protein>
<evidence type="ECO:0008006" key="4">
    <source>
        <dbReference type="Google" id="ProtNLM"/>
    </source>
</evidence>
<name>A0A1H7JP29_9EURY</name>
<keyword evidence="1" id="KW-0812">Transmembrane</keyword>
<accession>A0A1H7JP29</accession>
<dbReference type="STRING" id="190974.SAMN05216439_1420"/>
<keyword evidence="1" id="KW-0472">Membrane</keyword>
<organism evidence="2 3">
    <name type="scientific">Methanobrevibacter gottschalkii</name>
    <dbReference type="NCBI Taxonomy" id="190974"/>
    <lineage>
        <taxon>Archaea</taxon>
        <taxon>Methanobacteriati</taxon>
        <taxon>Methanobacteriota</taxon>
        <taxon>Methanomada group</taxon>
        <taxon>Methanobacteria</taxon>
        <taxon>Methanobacteriales</taxon>
        <taxon>Methanobacteriaceae</taxon>
        <taxon>Methanobrevibacter</taxon>
    </lineage>
</organism>
<evidence type="ECO:0000313" key="3">
    <source>
        <dbReference type="Proteomes" id="UP000199506"/>
    </source>
</evidence>
<feature type="transmembrane region" description="Helical" evidence="1">
    <location>
        <begin position="12"/>
        <end position="33"/>
    </location>
</feature>
<gene>
    <name evidence="2" type="ORF">SAMN05216439_1420</name>
</gene>
<sequence length="37" mass="4112">MDFKKLTKIQFAALFIIFIMVLSGVAGFLLILFSGSM</sequence>
<reference evidence="2 3" key="1">
    <citation type="submission" date="2016-10" db="EMBL/GenBank/DDBJ databases">
        <authorList>
            <person name="de Groot N.N."/>
        </authorList>
    </citation>
    <scope>NUCLEOTIDE SEQUENCE [LARGE SCALE GENOMIC DNA]</scope>
    <source>
        <strain evidence="2 3">DSM 11978</strain>
    </source>
</reference>
<dbReference type="Proteomes" id="UP000199506">
    <property type="component" value="Unassembled WGS sequence"/>
</dbReference>
<dbReference type="AlphaFoldDB" id="A0A1H7JP29"/>
<keyword evidence="1" id="KW-1133">Transmembrane helix</keyword>
<proteinExistence type="predicted"/>
<evidence type="ECO:0000256" key="1">
    <source>
        <dbReference type="SAM" id="Phobius"/>
    </source>
</evidence>